<keyword evidence="7" id="KW-1133">Transmembrane helix</keyword>
<reference evidence="9" key="1">
    <citation type="journal article" date="2014" name="Int. J. Syst. Evol. Microbiol.">
        <title>Complete genome sequence of Corynebacterium casei LMG S-19264T (=DSM 44701T), isolated from a smear-ripened cheese.</title>
        <authorList>
            <consortium name="US DOE Joint Genome Institute (JGI-PGF)"/>
            <person name="Walter F."/>
            <person name="Albersmeier A."/>
            <person name="Kalinowski J."/>
            <person name="Ruckert C."/>
        </authorList>
    </citation>
    <scope>NUCLEOTIDE SEQUENCE</scope>
    <source>
        <strain evidence="9">CGMCC 1.15367</strain>
    </source>
</reference>
<dbReference type="PANTHER" id="PTHR42878">
    <property type="entry name" value="TWO-COMPONENT HISTIDINE KINASE"/>
    <property type="match status" value="1"/>
</dbReference>
<dbReference type="InterPro" id="IPR003661">
    <property type="entry name" value="HisK_dim/P_dom"/>
</dbReference>
<dbReference type="RefSeq" id="WP_210318519.1">
    <property type="nucleotide sequence ID" value="NZ_BMIQ01000008.1"/>
</dbReference>
<feature type="coiled-coil region" evidence="6">
    <location>
        <begin position="214"/>
        <end position="248"/>
    </location>
</feature>
<dbReference type="PANTHER" id="PTHR42878:SF15">
    <property type="entry name" value="BACTERIOPHYTOCHROME"/>
    <property type="match status" value="1"/>
</dbReference>
<feature type="domain" description="Histidine kinase" evidence="8">
    <location>
        <begin position="255"/>
        <end position="491"/>
    </location>
</feature>
<dbReference type="GO" id="GO:0007234">
    <property type="term" value="P:osmosensory signaling via phosphorelay pathway"/>
    <property type="evidence" value="ECO:0007669"/>
    <property type="project" value="TreeGrafter"/>
</dbReference>
<keyword evidence="5 9" id="KW-0418">Kinase</keyword>
<feature type="transmembrane region" description="Helical" evidence="7">
    <location>
        <begin position="189"/>
        <end position="210"/>
    </location>
</feature>
<dbReference type="EMBL" id="BMIQ01000008">
    <property type="protein sequence ID" value="GGE18625.1"/>
    <property type="molecule type" value="Genomic_DNA"/>
</dbReference>
<dbReference type="PRINTS" id="PR00344">
    <property type="entry name" value="BCTRLSENSOR"/>
</dbReference>
<keyword evidence="7" id="KW-0472">Membrane</keyword>
<dbReference type="Gene3D" id="1.10.287.130">
    <property type="match status" value="1"/>
</dbReference>
<gene>
    <name evidence="9" type="ORF">GCM10011390_42250</name>
</gene>
<dbReference type="InterPro" id="IPR003594">
    <property type="entry name" value="HATPase_dom"/>
</dbReference>
<dbReference type="SUPFAM" id="SSF47384">
    <property type="entry name" value="Homodimeric domain of signal transducing histidine kinase"/>
    <property type="match status" value="1"/>
</dbReference>
<evidence type="ECO:0000313" key="9">
    <source>
        <dbReference type="EMBL" id="GGE18625.1"/>
    </source>
</evidence>
<dbReference type="InterPro" id="IPR036097">
    <property type="entry name" value="HisK_dim/P_sf"/>
</dbReference>
<keyword evidence="4" id="KW-0808">Transferase</keyword>
<evidence type="ECO:0000313" key="10">
    <source>
        <dbReference type="Proteomes" id="UP000644699"/>
    </source>
</evidence>
<dbReference type="CDD" id="cd00082">
    <property type="entry name" value="HisKA"/>
    <property type="match status" value="1"/>
</dbReference>
<dbReference type="SUPFAM" id="SSF55874">
    <property type="entry name" value="ATPase domain of HSP90 chaperone/DNA topoisomerase II/histidine kinase"/>
    <property type="match status" value="1"/>
</dbReference>
<evidence type="ECO:0000256" key="3">
    <source>
        <dbReference type="ARBA" id="ARBA00022553"/>
    </source>
</evidence>
<name>A0A916ZZ73_9HYPH</name>
<dbReference type="PROSITE" id="PS50109">
    <property type="entry name" value="HIS_KIN"/>
    <property type="match status" value="1"/>
</dbReference>
<dbReference type="InterPro" id="IPR007891">
    <property type="entry name" value="CHASE3"/>
</dbReference>
<evidence type="ECO:0000256" key="1">
    <source>
        <dbReference type="ARBA" id="ARBA00000085"/>
    </source>
</evidence>
<sequence>MPVLHQMERRFGRFVLLAVVLGFAALVVAVAAAAWGFARTQEMNGLLVHTYRVELTLAEIRTLTERAETSRRGFLIEPNERFFQTFVDTEAQIAPVLGTIDRLVADNPSQVERAQRLRSDVERQRLTIASSFETRRGGDAATARQAFLSEGGGDIIRDLRRIADEMVAEEQGLLDARRQAQERSLAHTYWILAAAGLILVVVGGGTVELVRRNLAALRASRNDLRALNDNLEAAVETRTADLQRANDEIQRFAYIVSHDLRSPLVNVMGFTSELDAALKPLSDLVERAEAEAPQLASEEAKLAVREDLPEAIGFIRSSTQKMDRLINAILRLSREGRRVIQPERIDAAEVLEGIAASLAHRSGEIGAEIAIEKPLPGLVSDRLAVEQIFSNLIENALKYRDQARPARIAIRGRREGKRVVFDVADNGRGIDPRDHERIFDLFRRSGPQDQPGEGIGLAHVRALAYRLGGNISCSSELGRGSTFSLALPAIYSPRKEG</sequence>
<organism evidence="9 10">
    <name type="scientific">Aureimonas endophytica</name>
    <dbReference type="NCBI Taxonomy" id="2027858"/>
    <lineage>
        <taxon>Bacteria</taxon>
        <taxon>Pseudomonadati</taxon>
        <taxon>Pseudomonadota</taxon>
        <taxon>Alphaproteobacteria</taxon>
        <taxon>Hyphomicrobiales</taxon>
        <taxon>Aurantimonadaceae</taxon>
        <taxon>Aureimonas</taxon>
    </lineage>
</organism>
<dbReference type="InterPro" id="IPR004358">
    <property type="entry name" value="Sig_transdc_His_kin-like_C"/>
</dbReference>
<keyword evidence="6" id="KW-0175">Coiled coil</keyword>
<reference evidence="9" key="2">
    <citation type="submission" date="2020-09" db="EMBL/GenBank/DDBJ databases">
        <authorList>
            <person name="Sun Q."/>
            <person name="Zhou Y."/>
        </authorList>
    </citation>
    <scope>NUCLEOTIDE SEQUENCE</scope>
    <source>
        <strain evidence="9">CGMCC 1.15367</strain>
    </source>
</reference>
<dbReference type="SMART" id="SM00388">
    <property type="entry name" value="HisKA"/>
    <property type="match status" value="1"/>
</dbReference>
<dbReference type="AlphaFoldDB" id="A0A916ZZ73"/>
<dbReference type="InterPro" id="IPR050351">
    <property type="entry name" value="BphY/WalK/GraS-like"/>
</dbReference>
<evidence type="ECO:0000256" key="2">
    <source>
        <dbReference type="ARBA" id="ARBA00012438"/>
    </source>
</evidence>
<accession>A0A916ZZ73</accession>
<comment type="catalytic activity">
    <reaction evidence="1">
        <text>ATP + protein L-histidine = ADP + protein N-phospho-L-histidine.</text>
        <dbReference type="EC" id="2.7.13.3"/>
    </reaction>
</comment>
<dbReference type="InterPro" id="IPR005467">
    <property type="entry name" value="His_kinase_dom"/>
</dbReference>
<keyword evidence="3" id="KW-0597">Phosphoprotein</keyword>
<dbReference type="CDD" id="cd19410">
    <property type="entry name" value="HK9-like_sensor"/>
    <property type="match status" value="1"/>
</dbReference>
<evidence type="ECO:0000259" key="8">
    <source>
        <dbReference type="PROSITE" id="PS50109"/>
    </source>
</evidence>
<dbReference type="EC" id="2.7.13.3" evidence="2"/>
<evidence type="ECO:0000256" key="4">
    <source>
        <dbReference type="ARBA" id="ARBA00022679"/>
    </source>
</evidence>
<keyword evidence="7" id="KW-0812">Transmembrane</keyword>
<dbReference type="GO" id="GO:0000155">
    <property type="term" value="F:phosphorelay sensor kinase activity"/>
    <property type="evidence" value="ECO:0007669"/>
    <property type="project" value="InterPro"/>
</dbReference>
<dbReference type="Gene3D" id="3.30.565.10">
    <property type="entry name" value="Histidine kinase-like ATPase, C-terminal domain"/>
    <property type="match status" value="1"/>
</dbReference>
<comment type="caution">
    <text evidence="9">The sequence shown here is derived from an EMBL/GenBank/DDBJ whole genome shotgun (WGS) entry which is preliminary data.</text>
</comment>
<keyword evidence="10" id="KW-1185">Reference proteome</keyword>
<dbReference type="Pfam" id="PF00512">
    <property type="entry name" value="HisKA"/>
    <property type="match status" value="1"/>
</dbReference>
<evidence type="ECO:0000256" key="7">
    <source>
        <dbReference type="SAM" id="Phobius"/>
    </source>
</evidence>
<dbReference type="Pfam" id="PF02518">
    <property type="entry name" value="HATPase_c"/>
    <property type="match status" value="1"/>
</dbReference>
<evidence type="ECO:0000256" key="6">
    <source>
        <dbReference type="SAM" id="Coils"/>
    </source>
</evidence>
<protein>
    <recommendedName>
        <fullName evidence="2">histidine kinase</fullName>
        <ecNumber evidence="2">2.7.13.3</ecNumber>
    </recommendedName>
</protein>
<dbReference type="GO" id="GO:0030295">
    <property type="term" value="F:protein kinase activator activity"/>
    <property type="evidence" value="ECO:0007669"/>
    <property type="project" value="TreeGrafter"/>
</dbReference>
<dbReference type="Proteomes" id="UP000644699">
    <property type="component" value="Unassembled WGS sequence"/>
</dbReference>
<dbReference type="InterPro" id="IPR036890">
    <property type="entry name" value="HATPase_C_sf"/>
</dbReference>
<evidence type="ECO:0000256" key="5">
    <source>
        <dbReference type="ARBA" id="ARBA00022777"/>
    </source>
</evidence>
<dbReference type="GO" id="GO:0000156">
    <property type="term" value="F:phosphorelay response regulator activity"/>
    <property type="evidence" value="ECO:0007669"/>
    <property type="project" value="TreeGrafter"/>
</dbReference>
<dbReference type="Pfam" id="PF05227">
    <property type="entry name" value="CHASE3"/>
    <property type="match status" value="1"/>
</dbReference>
<proteinExistence type="predicted"/>
<dbReference type="SMART" id="SM00387">
    <property type="entry name" value="HATPase_c"/>
    <property type="match status" value="1"/>
</dbReference>